<sequence>MLPQRSLRLYLLAVFTLVLGLLIYFWCSLTWPLSSPSHPLSSAISPTCPSPTGPLSPFPSTGYTCQPLTSQNPTFDISLCSYSCNTFSLHISRPSSSCSGAEWTVSSDPRLDRYIKRFLGPDAFLLRTDGAERGVWNSPTRFSQETCVYEWDVQLRNGGAAWAQVWWEFPNYLSVMENNASWPEVIHEPLLAEPFQLPACPEECQTYTANISSGRVVLSPPPPSLLLDLPPCSGGEPIQGSYIPTLAMQDLSQVPQTAQDIIGKYTFVPHSCRWAHPGLRYTSPEPCTFKPKKVFVTGDSHGRVAHDALMHRLNGHWSTLTESEKMGEKSDSAGLVESVFLWDPVGATEPERTCELIADKDVVAVSLGMWFSAAEGSRTAEALDLILSHLEVYPRCPRLENQKLIYLGVPAHPPRSDHFVQEAKDHVTNGRMELWSALVLPLARQEGWEVVDAFALTNPYVLETLDLDSAHFTGTEALDALVDEIIGKSGLCEV</sequence>
<keyword evidence="1" id="KW-1133">Transmembrane helix</keyword>
<dbReference type="AlphaFoldDB" id="M5GG83"/>
<dbReference type="GeneID" id="63683061"/>
<dbReference type="OMA" id="CETHYAP"/>
<dbReference type="Proteomes" id="UP000030653">
    <property type="component" value="Unassembled WGS sequence"/>
</dbReference>
<reference evidence="2 3" key="1">
    <citation type="journal article" date="2012" name="Science">
        <title>The Paleozoic origin of enzymatic lignin decomposition reconstructed from 31 fungal genomes.</title>
        <authorList>
            <person name="Floudas D."/>
            <person name="Binder M."/>
            <person name="Riley R."/>
            <person name="Barry K."/>
            <person name="Blanchette R.A."/>
            <person name="Henrissat B."/>
            <person name="Martinez A.T."/>
            <person name="Otillar R."/>
            <person name="Spatafora J.W."/>
            <person name="Yadav J.S."/>
            <person name="Aerts A."/>
            <person name="Benoit I."/>
            <person name="Boyd A."/>
            <person name="Carlson A."/>
            <person name="Copeland A."/>
            <person name="Coutinho P.M."/>
            <person name="de Vries R.P."/>
            <person name="Ferreira P."/>
            <person name="Findley K."/>
            <person name="Foster B."/>
            <person name="Gaskell J."/>
            <person name="Glotzer D."/>
            <person name="Gorecki P."/>
            <person name="Heitman J."/>
            <person name="Hesse C."/>
            <person name="Hori C."/>
            <person name="Igarashi K."/>
            <person name="Jurgens J.A."/>
            <person name="Kallen N."/>
            <person name="Kersten P."/>
            <person name="Kohler A."/>
            <person name="Kuees U."/>
            <person name="Kumar T.K.A."/>
            <person name="Kuo A."/>
            <person name="LaButti K."/>
            <person name="Larrondo L.F."/>
            <person name="Lindquist E."/>
            <person name="Ling A."/>
            <person name="Lombard V."/>
            <person name="Lucas S."/>
            <person name="Lundell T."/>
            <person name="Martin R."/>
            <person name="McLaughlin D.J."/>
            <person name="Morgenstern I."/>
            <person name="Morin E."/>
            <person name="Murat C."/>
            <person name="Nagy L.G."/>
            <person name="Nolan M."/>
            <person name="Ohm R.A."/>
            <person name="Patyshakuliyeva A."/>
            <person name="Rokas A."/>
            <person name="Ruiz-Duenas F.J."/>
            <person name="Sabat G."/>
            <person name="Salamov A."/>
            <person name="Samejima M."/>
            <person name="Schmutz J."/>
            <person name="Slot J.C."/>
            <person name="St John F."/>
            <person name="Stenlid J."/>
            <person name="Sun H."/>
            <person name="Sun S."/>
            <person name="Syed K."/>
            <person name="Tsang A."/>
            <person name="Wiebenga A."/>
            <person name="Young D."/>
            <person name="Pisabarro A."/>
            <person name="Eastwood D.C."/>
            <person name="Martin F."/>
            <person name="Cullen D."/>
            <person name="Grigoriev I.V."/>
            <person name="Hibbett D.S."/>
        </authorList>
    </citation>
    <scope>NUCLEOTIDE SEQUENCE [LARGE SCALE GENOMIC DNA]</scope>
    <source>
        <strain evidence="2 3">DJM-731 SS1</strain>
    </source>
</reference>
<gene>
    <name evidence="2" type="ORF">DACRYDRAFT_104927</name>
</gene>
<keyword evidence="1" id="KW-0472">Membrane</keyword>
<evidence type="ECO:0000256" key="1">
    <source>
        <dbReference type="SAM" id="Phobius"/>
    </source>
</evidence>
<proteinExistence type="predicted"/>
<protein>
    <submittedName>
        <fullName evidence="2">Uncharacterized protein</fullName>
    </submittedName>
</protein>
<evidence type="ECO:0000313" key="3">
    <source>
        <dbReference type="Proteomes" id="UP000030653"/>
    </source>
</evidence>
<dbReference type="OrthoDB" id="3176531at2759"/>
<evidence type="ECO:0000313" key="2">
    <source>
        <dbReference type="EMBL" id="EJU05038.1"/>
    </source>
</evidence>
<organism evidence="2 3">
    <name type="scientific">Dacryopinax primogenitus (strain DJM 731)</name>
    <name type="common">Brown rot fungus</name>
    <dbReference type="NCBI Taxonomy" id="1858805"/>
    <lineage>
        <taxon>Eukaryota</taxon>
        <taxon>Fungi</taxon>
        <taxon>Dikarya</taxon>
        <taxon>Basidiomycota</taxon>
        <taxon>Agaricomycotina</taxon>
        <taxon>Dacrymycetes</taxon>
        <taxon>Dacrymycetales</taxon>
        <taxon>Dacrymycetaceae</taxon>
        <taxon>Dacryopinax</taxon>
    </lineage>
</organism>
<keyword evidence="3" id="KW-1185">Reference proteome</keyword>
<dbReference type="EMBL" id="JH795857">
    <property type="protein sequence ID" value="EJU05038.1"/>
    <property type="molecule type" value="Genomic_DNA"/>
</dbReference>
<accession>M5GG83</accession>
<dbReference type="RefSeq" id="XP_040631932.1">
    <property type="nucleotide sequence ID" value="XM_040767999.1"/>
</dbReference>
<feature type="transmembrane region" description="Helical" evidence="1">
    <location>
        <begin position="7"/>
        <end position="26"/>
    </location>
</feature>
<keyword evidence="1" id="KW-0812">Transmembrane</keyword>
<name>M5GG83_DACPD</name>
<dbReference type="HOGENOM" id="CLU_491878_0_0_1"/>
<dbReference type="STRING" id="1858805.M5GG83"/>